<organism evidence="3 6">
    <name type="scientific">Didymodactylos carnosus</name>
    <dbReference type="NCBI Taxonomy" id="1234261"/>
    <lineage>
        <taxon>Eukaryota</taxon>
        <taxon>Metazoa</taxon>
        <taxon>Spiralia</taxon>
        <taxon>Gnathifera</taxon>
        <taxon>Rotifera</taxon>
        <taxon>Eurotatoria</taxon>
        <taxon>Bdelloidea</taxon>
        <taxon>Philodinida</taxon>
        <taxon>Philodinidae</taxon>
        <taxon>Didymodactylos</taxon>
    </lineage>
</organism>
<protein>
    <submittedName>
        <fullName evidence="3">Uncharacterized protein</fullName>
    </submittedName>
</protein>
<evidence type="ECO:0000313" key="4">
    <source>
        <dbReference type="EMBL" id="CAF3686926.1"/>
    </source>
</evidence>
<gene>
    <name evidence="3" type="ORF">GPM918_LOCUS9893</name>
    <name evidence="2" type="ORF">OVA965_LOCUS9939</name>
    <name evidence="5" type="ORF">SRO942_LOCUS9894</name>
    <name evidence="4" type="ORF">TMI583_LOCUS9935</name>
</gene>
<comment type="caution">
    <text evidence="3">The sequence shown here is derived from an EMBL/GenBank/DDBJ whole genome shotgun (WGS) entry which is preliminary data.</text>
</comment>
<evidence type="ECO:0000313" key="3">
    <source>
        <dbReference type="EMBL" id="CAF0925490.1"/>
    </source>
</evidence>
<dbReference type="Proteomes" id="UP000677228">
    <property type="component" value="Unassembled WGS sequence"/>
</dbReference>
<dbReference type="EMBL" id="CAJNOK010003589">
    <property type="protein sequence ID" value="CAF0907308.1"/>
    <property type="molecule type" value="Genomic_DNA"/>
</dbReference>
<evidence type="ECO:0000313" key="2">
    <source>
        <dbReference type="EMBL" id="CAF0907308.1"/>
    </source>
</evidence>
<dbReference type="AlphaFoldDB" id="A0A814B9K5"/>
<reference evidence="3" key="1">
    <citation type="submission" date="2021-02" db="EMBL/GenBank/DDBJ databases">
        <authorList>
            <person name="Nowell W R."/>
        </authorList>
    </citation>
    <scope>NUCLEOTIDE SEQUENCE</scope>
</reference>
<dbReference type="Proteomes" id="UP000663829">
    <property type="component" value="Unassembled WGS sequence"/>
</dbReference>
<name>A0A814B9K5_9BILA</name>
<evidence type="ECO:0000313" key="6">
    <source>
        <dbReference type="Proteomes" id="UP000663829"/>
    </source>
</evidence>
<evidence type="ECO:0000256" key="1">
    <source>
        <dbReference type="SAM" id="MobiDB-lite"/>
    </source>
</evidence>
<evidence type="ECO:0000313" key="5">
    <source>
        <dbReference type="EMBL" id="CAF3704182.1"/>
    </source>
</evidence>
<proteinExistence type="predicted"/>
<accession>A0A814B9K5</accession>
<dbReference type="OrthoDB" id="10221268at2759"/>
<dbReference type="EMBL" id="CAJNOQ010001887">
    <property type="protein sequence ID" value="CAF0925490.1"/>
    <property type="molecule type" value="Genomic_DNA"/>
</dbReference>
<feature type="region of interest" description="Disordered" evidence="1">
    <location>
        <begin position="370"/>
        <end position="395"/>
    </location>
</feature>
<dbReference type="EMBL" id="CAJOBC010001887">
    <property type="protein sequence ID" value="CAF3704182.1"/>
    <property type="molecule type" value="Genomic_DNA"/>
</dbReference>
<keyword evidence="6" id="KW-1185">Reference proteome</keyword>
<dbReference type="EMBL" id="CAJOBA010003590">
    <property type="protein sequence ID" value="CAF3686926.1"/>
    <property type="molecule type" value="Genomic_DNA"/>
</dbReference>
<dbReference type="Proteomes" id="UP000681722">
    <property type="component" value="Unassembled WGS sequence"/>
</dbReference>
<sequence>MTTSSQVIWKENADGSRATIYSVSQDGTGLWRWELMRSVIDWGIWKVFGQVNLLGITEADNTTIAGGSLLQYVYYIGKKLRRRYKNREKRNAYGGDIKNTLDYDSNLSNRVVFNFMDKIKFDGVVSDVSINFCTPPTLDDPQIKLYVLAQTPDPCTFFVVEWNDDKVCGGCENSELHRRHPLSQPTEHVHTYYKIPVETIKKVSGVQKFKINMQLPVVKGHFLAIAFEPGAGSPFAVDRDEYSVNLNHFQTICESPARQPSRPIVFTNYPNKGVAFNFTVTQRNKGSDNQISPISNTSDYAGLELEAITPASKLKTALAKLQSNTSSQEESELTSNNNFQERVNIARETIIAQSYWKEVIDQIIKEEEKEIGSDNSTSSENLFRGTTDISSSMPTVSISSTLKKNQNLKTAKVDRENTILGDSLPTNELTENYANEGQETQQPTIFKVSL</sequence>
<dbReference type="Proteomes" id="UP000682733">
    <property type="component" value="Unassembled WGS sequence"/>
</dbReference>